<dbReference type="OrthoDB" id="574674at2759"/>
<evidence type="ECO:0000313" key="3">
    <source>
        <dbReference type="Proteomes" id="UP000708148"/>
    </source>
</evidence>
<feature type="region of interest" description="Disordered" evidence="1">
    <location>
        <begin position="25"/>
        <end position="46"/>
    </location>
</feature>
<protein>
    <submittedName>
        <fullName evidence="2">Uncharacterized protein</fullName>
    </submittedName>
</protein>
<accession>A0A8S1J4W2</accession>
<gene>
    <name evidence="2" type="ORF">OSTQU699_LOCUS6374</name>
</gene>
<name>A0A8S1J4W2_9CHLO</name>
<keyword evidence="3" id="KW-1185">Reference proteome</keyword>
<dbReference type="AlphaFoldDB" id="A0A8S1J4W2"/>
<evidence type="ECO:0000256" key="1">
    <source>
        <dbReference type="SAM" id="MobiDB-lite"/>
    </source>
</evidence>
<reference evidence="2" key="1">
    <citation type="submission" date="2020-12" db="EMBL/GenBank/DDBJ databases">
        <authorList>
            <person name="Iha C."/>
        </authorList>
    </citation>
    <scope>NUCLEOTIDE SEQUENCE</scope>
</reference>
<dbReference type="EMBL" id="CAJHUC010001407">
    <property type="protein sequence ID" value="CAD7701015.1"/>
    <property type="molecule type" value="Genomic_DNA"/>
</dbReference>
<comment type="caution">
    <text evidence="2">The sequence shown here is derived from an EMBL/GenBank/DDBJ whole genome shotgun (WGS) entry which is preliminary data.</text>
</comment>
<proteinExistence type="predicted"/>
<organism evidence="2 3">
    <name type="scientific">Ostreobium quekettii</name>
    <dbReference type="NCBI Taxonomy" id="121088"/>
    <lineage>
        <taxon>Eukaryota</taxon>
        <taxon>Viridiplantae</taxon>
        <taxon>Chlorophyta</taxon>
        <taxon>core chlorophytes</taxon>
        <taxon>Ulvophyceae</taxon>
        <taxon>TCBD clade</taxon>
        <taxon>Bryopsidales</taxon>
        <taxon>Ostreobineae</taxon>
        <taxon>Ostreobiaceae</taxon>
        <taxon>Ostreobium</taxon>
    </lineage>
</organism>
<evidence type="ECO:0000313" key="2">
    <source>
        <dbReference type="EMBL" id="CAD7701015.1"/>
    </source>
</evidence>
<dbReference type="Proteomes" id="UP000708148">
    <property type="component" value="Unassembled WGS sequence"/>
</dbReference>
<sequence length="143" mass="14892">MTAERKVVRARSCLSECLRYRNGTDGGAAGGQAPAQGGPDGRTAAPAVRISRSSSVCWSRSHGRPGSGDVGFEIQQILSSDCETDRSAVFGCSPPMRALNPLSRDGQFRRCAAIQQPQGFGVPDLLPAVKGPVDACAAVLPHA</sequence>